<reference evidence="3" key="1">
    <citation type="journal article" date="2014" name="Int. J. Syst. Evol. Microbiol.">
        <title>Complete genome sequence of Corynebacterium casei LMG S-19264T (=DSM 44701T), isolated from a smear-ripened cheese.</title>
        <authorList>
            <consortium name="US DOE Joint Genome Institute (JGI-PGF)"/>
            <person name="Walter F."/>
            <person name="Albersmeier A."/>
            <person name="Kalinowski J."/>
            <person name="Ruckert C."/>
        </authorList>
    </citation>
    <scope>NUCLEOTIDE SEQUENCE</scope>
    <source>
        <strain evidence="3">CGMCC 1.15725</strain>
    </source>
</reference>
<dbReference type="Pfam" id="PF13649">
    <property type="entry name" value="Methyltransf_25"/>
    <property type="match status" value="1"/>
</dbReference>
<organism evidence="3 4">
    <name type="scientific">Aliidongia dinghuensis</name>
    <dbReference type="NCBI Taxonomy" id="1867774"/>
    <lineage>
        <taxon>Bacteria</taxon>
        <taxon>Pseudomonadati</taxon>
        <taxon>Pseudomonadota</taxon>
        <taxon>Alphaproteobacteria</taxon>
        <taxon>Rhodospirillales</taxon>
        <taxon>Dongiaceae</taxon>
        <taxon>Aliidongia</taxon>
    </lineage>
</organism>
<proteinExistence type="predicted"/>
<gene>
    <name evidence="3" type="ORF">GCM10011611_01360</name>
</gene>
<dbReference type="EMBL" id="BMJQ01000001">
    <property type="protein sequence ID" value="GGE99488.1"/>
    <property type="molecule type" value="Genomic_DNA"/>
</dbReference>
<evidence type="ECO:0000313" key="4">
    <source>
        <dbReference type="Proteomes" id="UP000646365"/>
    </source>
</evidence>
<feature type="domain" description="Methyltransferase" evidence="2">
    <location>
        <begin position="41"/>
        <end position="132"/>
    </location>
</feature>
<accession>A0A8J3E2L1</accession>
<dbReference type="Proteomes" id="UP000646365">
    <property type="component" value="Unassembled WGS sequence"/>
</dbReference>
<keyword evidence="1" id="KW-0808">Transferase</keyword>
<evidence type="ECO:0000256" key="1">
    <source>
        <dbReference type="ARBA" id="ARBA00022679"/>
    </source>
</evidence>
<dbReference type="PANTHER" id="PTHR43861">
    <property type="entry name" value="TRANS-ACONITATE 2-METHYLTRANSFERASE-RELATED"/>
    <property type="match status" value="1"/>
</dbReference>
<dbReference type="CDD" id="cd02440">
    <property type="entry name" value="AdoMet_MTases"/>
    <property type="match status" value="1"/>
</dbReference>
<name>A0A8J3E2L1_9PROT</name>
<dbReference type="PANTHER" id="PTHR43861:SF3">
    <property type="entry name" value="PUTATIVE (AFU_ORTHOLOGUE AFUA_2G14390)-RELATED"/>
    <property type="match status" value="1"/>
</dbReference>
<evidence type="ECO:0000313" key="3">
    <source>
        <dbReference type="EMBL" id="GGE99488.1"/>
    </source>
</evidence>
<comment type="caution">
    <text evidence="3">The sequence shown here is derived from an EMBL/GenBank/DDBJ whole genome shotgun (WGS) entry which is preliminary data.</text>
</comment>
<dbReference type="Gene3D" id="3.40.50.150">
    <property type="entry name" value="Vaccinia Virus protein VP39"/>
    <property type="match status" value="1"/>
</dbReference>
<keyword evidence="4" id="KW-1185">Reference proteome</keyword>
<protein>
    <recommendedName>
        <fullName evidence="2">Methyltransferase domain-containing protein</fullName>
    </recommendedName>
</protein>
<reference evidence="3" key="2">
    <citation type="submission" date="2020-09" db="EMBL/GenBank/DDBJ databases">
        <authorList>
            <person name="Sun Q."/>
            <person name="Zhou Y."/>
        </authorList>
    </citation>
    <scope>NUCLEOTIDE SEQUENCE</scope>
    <source>
        <strain evidence="3">CGMCC 1.15725</strain>
    </source>
</reference>
<dbReference type="GO" id="GO:0016740">
    <property type="term" value="F:transferase activity"/>
    <property type="evidence" value="ECO:0007669"/>
    <property type="project" value="UniProtKB-KW"/>
</dbReference>
<dbReference type="AlphaFoldDB" id="A0A8J3E2L1"/>
<dbReference type="InterPro" id="IPR029063">
    <property type="entry name" value="SAM-dependent_MTases_sf"/>
</dbReference>
<dbReference type="SUPFAM" id="SSF53335">
    <property type="entry name" value="S-adenosyl-L-methionine-dependent methyltransferases"/>
    <property type="match status" value="1"/>
</dbReference>
<dbReference type="RefSeq" id="WP_189041382.1">
    <property type="nucleotide sequence ID" value="NZ_BMJQ01000001.1"/>
</dbReference>
<dbReference type="InterPro" id="IPR041698">
    <property type="entry name" value="Methyltransf_25"/>
</dbReference>
<sequence>MSDEQALWDARYASEDYLFGTEPNAYLLSQAHRFAAGQRALAVGDGEGRNAVWLARLGLDVTLVDISPVGLDKARRLADERGCRIETIVADLTRWDWPQDRFDLAVEIFVHVPVEQRRRIHGAMARSLRPGGLALVEAFQRRQADPAAGSPPSAGLTQRPLLYDAEALADDFRMLETVELLEGTVLLAEGSKHRGPSAVVRYLGRRI</sequence>
<evidence type="ECO:0000259" key="2">
    <source>
        <dbReference type="Pfam" id="PF13649"/>
    </source>
</evidence>